<dbReference type="EMBL" id="JACHNF010000001">
    <property type="protein sequence ID" value="MBB5983883.1"/>
    <property type="molecule type" value="Genomic_DNA"/>
</dbReference>
<organism evidence="2 3">
    <name type="scientific">Kribbella solani</name>
    <dbReference type="NCBI Taxonomy" id="236067"/>
    <lineage>
        <taxon>Bacteria</taxon>
        <taxon>Bacillati</taxon>
        <taxon>Actinomycetota</taxon>
        <taxon>Actinomycetes</taxon>
        <taxon>Propionibacteriales</taxon>
        <taxon>Kribbellaceae</taxon>
        <taxon>Kribbella</taxon>
    </lineage>
</organism>
<gene>
    <name evidence="2" type="ORF">HDA44_007224</name>
</gene>
<evidence type="ECO:0000313" key="3">
    <source>
        <dbReference type="Proteomes" id="UP000558997"/>
    </source>
</evidence>
<dbReference type="AlphaFoldDB" id="A0A841DZ92"/>
<dbReference type="RefSeq" id="WP_238352628.1">
    <property type="nucleotide sequence ID" value="NZ_BAAAVN010000013.1"/>
</dbReference>
<evidence type="ECO:0000313" key="2">
    <source>
        <dbReference type="EMBL" id="MBB5983883.1"/>
    </source>
</evidence>
<accession>A0A841DZ92</accession>
<feature type="chain" id="PRO_5032389561" description="CHAP domain-containing protein" evidence="1">
    <location>
        <begin position="36"/>
        <end position="165"/>
    </location>
</feature>
<comment type="caution">
    <text evidence="2">The sequence shown here is derived from an EMBL/GenBank/DDBJ whole genome shotgun (WGS) entry which is preliminary data.</text>
</comment>
<sequence length="165" mass="17153">MMPSLSRSLARLTATAALGALALGGAALTTSSAQAAPAPAPASTSSSVYGTQSRADNAIAWFANRNGSTAYQGYCEKAVENAYGTTGIYASAIANWNDAVNRGAAHRGDLNPPRGALVFWNISSYGHVGIATGDGYFWATSVNGAIGKQRLPWFSNYLGWAQPNF</sequence>
<keyword evidence="1" id="KW-0732">Signal</keyword>
<proteinExistence type="predicted"/>
<evidence type="ECO:0008006" key="4">
    <source>
        <dbReference type="Google" id="ProtNLM"/>
    </source>
</evidence>
<reference evidence="2 3" key="1">
    <citation type="submission" date="2020-08" db="EMBL/GenBank/DDBJ databases">
        <title>Sequencing the genomes of 1000 actinobacteria strains.</title>
        <authorList>
            <person name="Klenk H.-P."/>
        </authorList>
    </citation>
    <scope>NUCLEOTIDE SEQUENCE [LARGE SCALE GENOMIC DNA]</scope>
    <source>
        <strain evidence="2 3">DSM 17294</strain>
    </source>
</reference>
<name>A0A841DZ92_9ACTN</name>
<dbReference type="Proteomes" id="UP000558997">
    <property type="component" value="Unassembled WGS sequence"/>
</dbReference>
<keyword evidence="3" id="KW-1185">Reference proteome</keyword>
<evidence type="ECO:0000256" key="1">
    <source>
        <dbReference type="SAM" id="SignalP"/>
    </source>
</evidence>
<protein>
    <recommendedName>
        <fullName evidence="4">CHAP domain-containing protein</fullName>
    </recommendedName>
</protein>
<feature type="signal peptide" evidence="1">
    <location>
        <begin position="1"/>
        <end position="35"/>
    </location>
</feature>